<comment type="subcellular location">
    <subcellularLocation>
        <location evidence="1">Membrane</location>
        <topology evidence="1">Multi-pass membrane protein</topology>
    </subcellularLocation>
</comment>
<organism evidence="9 10">
    <name type="scientific">Vespula maculifrons</name>
    <name type="common">Eastern yellow jacket</name>
    <name type="synonym">Wasp</name>
    <dbReference type="NCBI Taxonomy" id="7453"/>
    <lineage>
        <taxon>Eukaryota</taxon>
        <taxon>Metazoa</taxon>
        <taxon>Ecdysozoa</taxon>
        <taxon>Arthropoda</taxon>
        <taxon>Hexapoda</taxon>
        <taxon>Insecta</taxon>
        <taxon>Pterygota</taxon>
        <taxon>Neoptera</taxon>
        <taxon>Endopterygota</taxon>
        <taxon>Hymenoptera</taxon>
        <taxon>Apocrita</taxon>
        <taxon>Aculeata</taxon>
        <taxon>Vespoidea</taxon>
        <taxon>Vespidae</taxon>
        <taxon>Vespinae</taxon>
        <taxon>Vespula</taxon>
    </lineage>
</organism>
<sequence>MNFDKAIYNYEWYNLSPTEAKFFLICMIRTQKPQCLTSGKFTILSLTIFTDVSIHPVIFSILQLCPLLEQYNCYFIIILISFPIFTDSQNFDGIFVEDLSKLIIIFCINKINIEYKRSLSDIPKFSFFKRYEELFSIL</sequence>
<proteinExistence type="predicted"/>
<dbReference type="Proteomes" id="UP001607303">
    <property type="component" value="Unassembled WGS sequence"/>
</dbReference>
<keyword evidence="4" id="KW-0552">Olfaction</keyword>
<evidence type="ECO:0000256" key="4">
    <source>
        <dbReference type="ARBA" id="ARBA00022725"/>
    </source>
</evidence>
<dbReference type="GO" id="GO:0007165">
    <property type="term" value="P:signal transduction"/>
    <property type="evidence" value="ECO:0007669"/>
    <property type="project" value="UniProtKB-KW"/>
</dbReference>
<dbReference type="InterPro" id="IPR004117">
    <property type="entry name" value="7tm6_olfct_rcpt"/>
</dbReference>
<evidence type="ECO:0000256" key="7">
    <source>
        <dbReference type="ARBA" id="ARBA00023170"/>
    </source>
</evidence>
<evidence type="ECO:0000256" key="6">
    <source>
        <dbReference type="ARBA" id="ARBA00023136"/>
    </source>
</evidence>
<comment type="caution">
    <text evidence="9">The sequence shown here is derived from an EMBL/GenBank/DDBJ whole genome shotgun (WGS) entry which is preliminary data.</text>
</comment>
<dbReference type="EMBL" id="JAYRBN010000071">
    <property type="protein sequence ID" value="KAL2734703.1"/>
    <property type="molecule type" value="Genomic_DNA"/>
</dbReference>
<reference evidence="9 10" key="1">
    <citation type="journal article" date="2024" name="Ann. Entomol. Soc. Am.">
        <title>Genomic analyses of the southern and eastern yellowjacket wasps (Hymenoptera: Vespidae) reveal evolutionary signatures of social life.</title>
        <authorList>
            <person name="Catto M.A."/>
            <person name="Caine P.B."/>
            <person name="Orr S.E."/>
            <person name="Hunt B.G."/>
            <person name="Goodisman M.A.D."/>
        </authorList>
    </citation>
    <scope>NUCLEOTIDE SEQUENCE [LARGE SCALE GENOMIC DNA]</scope>
    <source>
        <strain evidence="9">232</strain>
        <tissue evidence="9">Head and thorax</tissue>
    </source>
</reference>
<evidence type="ECO:0000256" key="2">
    <source>
        <dbReference type="ARBA" id="ARBA00022606"/>
    </source>
</evidence>
<gene>
    <name evidence="9" type="ORF">V1477_013880</name>
</gene>
<dbReference type="Pfam" id="PF02949">
    <property type="entry name" value="7tm_6"/>
    <property type="match status" value="1"/>
</dbReference>
<keyword evidence="2" id="KW-0716">Sensory transduction</keyword>
<accession>A0ABD2BR03</accession>
<protein>
    <submittedName>
        <fullName evidence="9">Odorant receptor 4-like</fullName>
    </submittedName>
</protein>
<evidence type="ECO:0000256" key="3">
    <source>
        <dbReference type="ARBA" id="ARBA00022692"/>
    </source>
</evidence>
<evidence type="ECO:0000256" key="1">
    <source>
        <dbReference type="ARBA" id="ARBA00004141"/>
    </source>
</evidence>
<keyword evidence="10" id="KW-1185">Reference proteome</keyword>
<keyword evidence="5" id="KW-1133">Transmembrane helix</keyword>
<evidence type="ECO:0000256" key="5">
    <source>
        <dbReference type="ARBA" id="ARBA00022989"/>
    </source>
</evidence>
<evidence type="ECO:0000313" key="9">
    <source>
        <dbReference type="EMBL" id="KAL2734703.1"/>
    </source>
</evidence>
<dbReference type="GO" id="GO:0016020">
    <property type="term" value="C:membrane"/>
    <property type="evidence" value="ECO:0007669"/>
    <property type="project" value="UniProtKB-SubCell"/>
</dbReference>
<dbReference type="AlphaFoldDB" id="A0ABD2BR03"/>
<evidence type="ECO:0000313" key="10">
    <source>
        <dbReference type="Proteomes" id="UP001607303"/>
    </source>
</evidence>
<keyword evidence="6" id="KW-0472">Membrane</keyword>
<keyword evidence="3" id="KW-0812">Transmembrane</keyword>
<keyword evidence="7" id="KW-0675">Receptor</keyword>
<name>A0ABD2BR03_VESMC</name>
<keyword evidence="8" id="KW-0807">Transducer</keyword>
<evidence type="ECO:0000256" key="8">
    <source>
        <dbReference type="ARBA" id="ARBA00023224"/>
    </source>
</evidence>
<dbReference type="GO" id="GO:0007608">
    <property type="term" value="P:sensory perception of smell"/>
    <property type="evidence" value="ECO:0007669"/>
    <property type="project" value="UniProtKB-KW"/>
</dbReference>